<dbReference type="InterPro" id="IPR019155">
    <property type="entry name" value="CLEC16A/TT9_N"/>
</dbReference>
<dbReference type="GO" id="GO:0005770">
    <property type="term" value="C:late endosome"/>
    <property type="evidence" value="ECO:0007669"/>
    <property type="project" value="TreeGrafter"/>
</dbReference>
<dbReference type="EMBL" id="CAJNOC010000877">
    <property type="protein sequence ID" value="CAF0812734.1"/>
    <property type="molecule type" value="Genomic_DNA"/>
</dbReference>
<sequence>MLSKARNLMGFGRPKNPHSIENLKYLYGILNKNQIVTENNKDLLIETLRSISEILIWGDQNDSGVFDFFLEKQMITFFLHYMKQKYGRYICVQLLQTLNILFENIRHETSLYFLLSNNHINNIILNKFDFSDEEVMAYYISFLKTLSLKLNNHSIHFFFNERVSEFPLYVEALKFFDHPEAMVRIAVRTLSLNVFQVPVQQMQKFIIDKTAECYFSNLVWLIRNHVLDLDICVKNTIDHTKKSSLIDSIDEYIDHLNYLQDIYMLNIQSLSNCLTQQLIRRLFVPVYLNSLIRKDKILIKDRKPHIQPVLGIFLLSHVFSIITYQPLLADLCELIFYTSDETIIDQMCLKGPGNGFDNYLSEPRNLVNYLASIFNNKTEINQISRSNESLNSKKDLKIENENDKEETFVQSDELLSLNITDDEKHRNLSLSPKLSSQFGIIFESLIQYLNTNEYDELNSLICLSFLYTLLNNPSTPSKVIDSIKIKLDNSNELVSGYSEKLMGILIGILSKSVENDFKVRLATLELAIKLIKSMACVGNKSFISDFHMACIEQVRDQSAYALRRSFKTEEMFLDMFEHEYHNFTNQPFSFENLLREWSILLAPTSTPLSGIEFTRRFPCGDTEKLKHSMRTFFLIRNLCLNLTNQIENQLPLTKQEHLVKENDALDLSK</sequence>
<evidence type="ECO:0000259" key="3">
    <source>
        <dbReference type="Pfam" id="PF09758"/>
    </source>
</evidence>
<dbReference type="AlphaFoldDB" id="A0A813TR32"/>
<comment type="caution">
    <text evidence="5">The sequence shown here is derived from an EMBL/GenBank/DDBJ whole genome shotgun (WGS) entry which is preliminary data.</text>
</comment>
<dbReference type="GO" id="GO:0006914">
    <property type="term" value="P:autophagy"/>
    <property type="evidence" value="ECO:0007669"/>
    <property type="project" value="UniProtKB-KW"/>
</dbReference>
<dbReference type="PANTHER" id="PTHR21481">
    <property type="entry name" value="PROTEIN CLEC16A"/>
    <property type="match status" value="1"/>
</dbReference>
<gene>
    <name evidence="5" type="ORF">OXX778_LOCUS7059</name>
</gene>
<evidence type="ECO:0000256" key="2">
    <source>
        <dbReference type="ARBA" id="ARBA00023006"/>
    </source>
</evidence>
<evidence type="ECO:0000313" key="5">
    <source>
        <dbReference type="EMBL" id="CAF0812734.1"/>
    </source>
</evidence>
<keyword evidence="2" id="KW-0072">Autophagy</keyword>
<dbReference type="PANTHER" id="PTHR21481:SF0">
    <property type="entry name" value="PROTEIN CLEC16A"/>
    <property type="match status" value="1"/>
</dbReference>
<dbReference type="Pfam" id="PF19439">
    <property type="entry name" value="CLEC16A_C"/>
    <property type="match status" value="2"/>
</dbReference>
<comment type="similarity">
    <text evidence="1">Belongs to the CLEC16A/gop-1 family.</text>
</comment>
<dbReference type="Pfam" id="PF09758">
    <property type="entry name" value="FPL"/>
    <property type="match status" value="1"/>
</dbReference>
<dbReference type="Proteomes" id="UP000663879">
    <property type="component" value="Unassembled WGS sequence"/>
</dbReference>
<dbReference type="OrthoDB" id="294052at2759"/>
<evidence type="ECO:0000259" key="4">
    <source>
        <dbReference type="Pfam" id="PF19439"/>
    </source>
</evidence>
<reference evidence="5" key="1">
    <citation type="submission" date="2021-02" db="EMBL/GenBank/DDBJ databases">
        <authorList>
            <person name="Nowell W R."/>
        </authorList>
    </citation>
    <scope>NUCLEOTIDE SEQUENCE</scope>
    <source>
        <strain evidence="5">Ploen Becks lab</strain>
    </source>
</reference>
<evidence type="ECO:0000256" key="1">
    <source>
        <dbReference type="ARBA" id="ARBA00006441"/>
    </source>
</evidence>
<dbReference type="GO" id="GO:0016197">
    <property type="term" value="P:endosomal transport"/>
    <property type="evidence" value="ECO:0007669"/>
    <property type="project" value="TreeGrafter"/>
</dbReference>
<name>A0A813TR32_9BILA</name>
<dbReference type="GO" id="GO:1901096">
    <property type="term" value="P:regulation of autophagosome maturation"/>
    <property type="evidence" value="ECO:0007669"/>
    <property type="project" value="TreeGrafter"/>
</dbReference>
<dbReference type="GO" id="GO:0007034">
    <property type="term" value="P:vacuolar transport"/>
    <property type="evidence" value="ECO:0007669"/>
    <property type="project" value="TreeGrafter"/>
</dbReference>
<proteinExistence type="inferred from homology"/>
<evidence type="ECO:0008006" key="7">
    <source>
        <dbReference type="Google" id="ProtNLM"/>
    </source>
</evidence>
<dbReference type="GO" id="GO:0005794">
    <property type="term" value="C:Golgi apparatus"/>
    <property type="evidence" value="ECO:0007669"/>
    <property type="project" value="TreeGrafter"/>
</dbReference>
<feature type="domain" description="CLEC16A/TT9 C-terminal" evidence="4">
    <location>
        <begin position="413"/>
        <end position="668"/>
    </location>
</feature>
<accession>A0A813TR32</accession>
<dbReference type="InterPro" id="IPR039272">
    <property type="entry name" value="CLEC16A/TT9"/>
</dbReference>
<protein>
    <recommendedName>
        <fullName evidence="7">CLEC16A</fullName>
    </recommendedName>
</protein>
<organism evidence="5 6">
    <name type="scientific">Brachionus calyciflorus</name>
    <dbReference type="NCBI Taxonomy" id="104777"/>
    <lineage>
        <taxon>Eukaryota</taxon>
        <taxon>Metazoa</taxon>
        <taxon>Spiralia</taxon>
        <taxon>Gnathifera</taxon>
        <taxon>Rotifera</taxon>
        <taxon>Eurotatoria</taxon>
        <taxon>Monogononta</taxon>
        <taxon>Pseudotrocha</taxon>
        <taxon>Ploima</taxon>
        <taxon>Brachionidae</taxon>
        <taxon>Brachionus</taxon>
    </lineage>
</organism>
<feature type="domain" description="CLEC16A/TT9 C-terminal" evidence="4">
    <location>
        <begin position="244"/>
        <end position="336"/>
    </location>
</feature>
<evidence type="ECO:0000313" key="6">
    <source>
        <dbReference type="Proteomes" id="UP000663879"/>
    </source>
</evidence>
<keyword evidence="6" id="KW-1185">Reference proteome</keyword>
<dbReference type="InterPro" id="IPR045820">
    <property type="entry name" value="CLEC16A/TT9_C"/>
</dbReference>
<feature type="domain" description="FPL" evidence="3">
    <location>
        <begin position="48"/>
        <end position="195"/>
    </location>
</feature>